<evidence type="ECO:0000313" key="14">
    <source>
        <dbReference type="Proteomes" id="UP000464620"/>
    </source>
</evidence>
<dbReference type="SUPFAM" id="SSF49899">
    <property type="entry name" value="Concanavalin A-like lectins/glucanases"/>
    <property type="match status" value="1"/>
</dbReference>
<feature type="chain" id="PRO_5025718206" description="Xyloglucan endotransglucosylase/hydrolase" evidence="11">
    <location>
        <begin position="21"/>
        <end position="286"/>
    </location>
</feature>
<dbReference type="InterPro" id="IPR016455">
    <property type="entry name" value="XTH"/>
</dbReference>
<dbReference type="InterPro" id="IPR013320">
    <property type="entry name" value="ConA-like_dom_sf"/>
</dbReference>
<organism evidence="13 14">
    <name type="scientific">Arachis hypogaea</name>
    <name type="common">Peanut</name>
    <dbReference type="NCBI Taxonomy" id="3818"/>
    <lineage>
        <taxon>Eukaryota</taxon>
        <taxon>Viridiplantae</taxon>
        <taxon>Streptophyta</taxon>
        <taxon>Embryophyta</taxon>
        <taxon>Tracheophyta</taxon>
        <taxon>Spermatophyta</taxon>
        <taxon>Magnoliopsida</taxon>
        <taxon>eudicotyledons</taxon>
        <taxon>Gunneridae</taxon>
        <taxon>Pentapetalae</taxon>
        <taxon>rosids</taxon>
        <taxon>fabids</taxon>
        <taxon>Fabales</taxon>
        <taxon>Fabaceae</taxon>
        <taxon>Papilionoideae</taxon>
        <taxon>50 kb inversion clade</taxon>
        <taxon>dalbergioids sensu lato</taxon>
        <taxon>Dalbergieae</taxon>
        <taxon>Pterocarpus clade</taxon>
        <taxon>Arachis</taxon>
    </lineage>
</organism>
<keyword evidence="5 11" id="KW-0732">Signal</keyword>
<dbReference type="GO" id="GO:0071555">
    <property type="term" value="P:cell wall organization"/>
    <property type="evidence" value="ECO:0007669"/>
    <property type="project" value="UniProtKB-KW"/>
</dbReference>
<evidence type="ECO:0000256" key="1">
    <source>
        <dbReference type="ARBA" id="ARBA00022512"/>
    </source>
</evidence>
<dbReference type="FunFam" id="2.60.120.200:FF:000025">
    <property type="entry name" value="Xyloglucan endotransglucosylase/hydrolase"/>
    <property type="match status" value="1"/>
</dbReference>
<evidence type="ECO:0000256" key="5">
    <source>
        <dbReference type="ARBA" id="ARBA00022729"/>
    </source>
</evidence>
<evidence type="ECO:0000256" key="9">
    <source>
        <dbReference type="ARBA" id="ARBA00058567"/>
    </source>
</evidence>
<dbReference type="GO" id="GO:0042546">
    <property type="term" value="P:cell wall biogenesis"/>
    <property type="evidence" value="ECO:0007669"/>
    <property type="project" value="InterPro"/>
</dbReference>
<evidence type="ECO:0000256" key="2">
    <source>
        <dbReference type="ARBA" id="ARBA00022523"/>
    </source>
</evidence>
<dbReference type="EMBL" id="CP031001">
    <property type="protein sequence ID" value="QHN76704.1"/>
    <property type="molecule type" value="Genomic_DNA"/>
</dbReference>
<feature type="active site" description="Nucleophile" evidence="10">
    <location>
        <position position="106"/>
    </location>
</feature>
<proteinExistence type="inferred from homology"/>
<dbReference type="GO" id="GO:0016762">
    <property type="term" value="F:xyloglucan:xyloglucosyl transferase activity"/>
    <property type="evidence" value="ECO:0007669"/>
    <property type="project" value="UniProtKB-EC"/>
</dbReference>
<dbReference type="AlphaFoldDB" id="A0A6B9V6T7"/>
<comment type="PTM">
    <text evidence="11">Contains at least one intrachain disulfide bond essential for its enzymatic activity.</text>
</comment>
<dbReference type="Gene3D" id="2.60.120.200">
    <property type="match status" value="1"/>
</dbReference>
<keyword evidence="8 11" id="KW-0326">Glycosidase</keyword>
<dbReference type="InterPro" id="IPR000757">
    <property type="entry name" value="Beta-glucanase-like"/>
</dbReference>
<dbReference type="GO" id="GO:0048046">
    <property type="term" value="C:apoplast"/>
    <property type="evidence" value="ECO:0007669"/>
    <property type="project" value="UniProtKB-SubCell"/>
</dbReference>
<dbReference type="SMR" id="A0A6B9V6T7"/>
<dbReference type="PANTHER" id="PTHR31062">
    <property type="entry name" value="XYLOGLUCAN ENDOTRANSGLUCOSYLASE/HYDROLASE PROTEIN 8-RELATED"/>
    <property type="match status" value="1"/>
</dbReference>
<dbReference type="GO" id="GO:0004553">
    <property type="term" value="F:hydrolase activity, hydrolyzing O-glycosyl compounds"/>
    <property type="evidence" value="ECO:0007669"/>
    <property type="project" value="InterPro"/>
</dbReference>
<evidence type="ECO:0000256" key="11">
    <source>
        <dbReference type="RuleBase" id="RU361120"/>
    </source>
</evidence>
<dbReference type="InterPro" id="IPR044791">
    <property type="entry name" value="Beta-glucanase/XTH"/>
</dbReference>
<dbReference type="CDD" id="cd02176">
    <property type="entry name" value="GH16_XET"/>
    <property type="match status" value="1"/>
</dbReference>
<dbReference type="InterPro" id="IPR010713">
    <property type="entry name" value="XET_C"/>
</dbReference>
<keyword evidence="7" id="KW-1015">Disulfide bond</keyword>
<comment type="function">
    <text evidence="9 11">Catalyzes xyloglucan endohydrolysis (XEH) and/or endotransglycosylation (XET). Cleaves and religates xyloglucan polymers, an essential constituent of the primary cell wall, and thereby participates in cell wall construction of growing tissues.</text>
</comment>
<accession>A0A6B9V6T7</accession>
<evidence type="ECO:0000313" key="13">
    <source>
        <dbReference type="EMBL" id="QHN76704.1"/>
    </source>
</evidence>
<comment type="similarity">
    <text evidence="11">Belongs to the glycosyl hydrolase 16 family.</text>
</comment>
<dbReference type="Pfam" id="PF00722">
    <property type="entry name" value="Glyco_hydro_16"/>
    <property type="match status" value="1"/>
</dbReference>
<dbReference type="OrthoDB" id="4781at2759"/>
<evidence type="ECO:0000256" key="6">
    <source>
        <dbReference type="ARBA" id="ARBA00022801"/>
    </source>
</evidence>
<feature type="active site" description="Nucleophile" evidence="10">
    <location>
        <position position="102"/>
    </location>
</feature>
<dbReference type="PIRSF" id="PIRSF005604">
    <property type="entry name" value="XET"/>
    <property type="match status" value="1"/>
</dbReference>
<dbReference type="GO" id="GO:0010411">
    <property type="term" value="P:xyloglucan metabolic process"/>
    <property type="evidence" value="ECO:0007669"/>
    <property type="project" value="InterPro"/>
</dbReference>
<name>A0A6B9V6T7_ARAHY</name>
<evidence type="ECO:0000256" key="3">
    <source>
        <dbReference type="ARBA" id="ARBA00022525"/>
    </source>
</evidence>
<reference evidence="13 14" key="1">
    <citation type="submission" date="2020-01" db="EMBL/GenBank/DDBJ databases">
        <title>Genome sequence of Arachis hypogaea, cultivar Shitouqi.</title>
        <authorList>
            <person name="Zhuang W."/>
            <person name="Chen H."/>
            <person name="Varshney R."/>
            <person name="Wang D."/>
            <person name="Ming R."/>
        </authorList>
    </citation>
    <scope>NUCLEOTIDE SEQUENCE [LARGE SCALE GENOMIC DNA]</scope>
    <source>
        <tissue evidence="13">Young leaf</tissue>
    </source>
</reference>
<keyword evidence="1 11" id="KW-0134">Cell wall</keyword>
<dbReference type="Pfam" id="PF06955">
    <property type="entry name" value="XET_C"/>
    <property type="match status" value="1"/>
</dbReference>
<comment type="subcellular location">
    <subcellularLocation>
        <location evidence="11">Secreted</location>
        <location evidence="11">Cell wall</location>
    </subcellularLocation>
    <subcellularLocation>
        <location evidence="11">Secreted</location>
        <location evidence="11">Extracellular space</location>
        <location evidence="11">Apoplast</location>
    </subcellularLocation>
</comment>
<sequence>MSSLIFVFLIILYFIDGVLARRSREVSFDQNYKVIWGDNHVVSLNQGTEIQLLMDNSSGSGFGSKKNYGSGFFHLRIKVPGGDSAGVVTAYYMTSQGSRHDELDFEFLGNKKGKPYILQTNVFSEGEGNREQRLRLWFDPTQDFHHYRILWNQHQIVFFVDNIPIRVFKNMSNIGVRYPTKPMQTQASLWDGDSWATDGGRTKINWNSAPFKAYFQGFDVKGCEVLQDSSDIQHCASHKYQWNTPSFWQLDPVRQRQYENVKTRYMIYDYCTDRKRNPTPPLECQN</sequence>
<dbReference type="PROSITE" id="PS51762">
    <property type="entry name" value="GH16_2"/>
    <property type="match status" value="1"/>
</dbReference>
<evidence type="ECO:0000256" key="7">
    <source>
        <dbReference type="ARBA" id="ARBA00023157"/>
    </source>
</evidence>
<keyword evidence="11" id="KW-0961">Cell wall biogenesis/degradation</keyword>
<keyword evidence="2 11" id="KW-0052">Apoplast</keyword>
<keyword evidence="3 11" id="KW-0964">Secreted</keyword>
<feature type="signal peptide" evidence="11">
    <location>
        <begin position="1"/>
        <end position="20"/>
    </location>
</feature>
<feature type="domain" description="GH16" evidence="12">
    <location>
        <begin position="1"/>
        <end position="215"/>
    </location>
</feature>
<evidence type="ECO:0000256" key="8">
    <source>
        <dbReference type="ARBA" id="ARBA00023295"/>
    </source>
</evidence>
<evidence type="ECO:0000259" key="12">
    <source>
        <dbReference type="PROSITE" id="PS51762"/>
    </source>
</evidence>
<evidence type="ECO:0000256" key="10">
    <source>
        <dbReference type="PIRSR" id="PIRSR005604-1"/>
    </source>
</evidence>
<evidence type="ECO:0000256" key="4">
    <source>
        <dbReference type="ARBA" id="ARBA00022679"/>
    </source>
</evidence>
<gene>
    <name evidence="13" type="ORF">DS421_19g646250</name>
</gene>
<protein>
    <recommendedName>
        <fullName evidence="11">Xyloglucan endotransglucosylase/hydrolase</fullName>
        <ecNumber evidence="11">2.4.1.207</ecNumber>
    </recommendedName>
</protein>
<keyword evidence="4 11" id="KW-0808">Transferase</keyword>
<dbReference type="Proteomes" id="UP000464620">
    <property type="component" value="Chromosome B09"/>
</dbReference>
<dbReference type="EC" id="2.4.1.207" evidence="11"/>
<keyword evidence="6 11" id="KW-0378">Hydrolase</keyword>
<dbReference type="Gramene" id="arahy.Tifrunner.gnm2.ann2.Ah19g136000.1">
    <property type="protein sequence ID" value="arahy.Tifrunner.gnm2.ann2.Ah19g136000.1-CDS"/>
    <property type="gene ID" value="arahy.Tifrunner.gnm2.ann2.Ah19g136000"/>
</dbReference>